<dbReference type="SUPFAM" id="SSF53697">
    <property type="entry name" value="SIS domain"/>
    <property type="match status" value="1"/>
</dbReference>
<sequence>MKEIKDKKDLDDRLLEVGQTSEVNQKIARYIEKKYNLIVFMTADNLSNKIGVSQGSVSRFCTKMGYNGYNDFLRYLQKIISSEMTIKKRHLIINSEAENDKNLNILNQEINNLKELQEITQTEEYKIVVETLAKSDKIFLMSNRMSETLLPYMYYILSRLRPNIYKMNYGTPAWENVDLEDPKKSLIFTTVFPRYSRSLLKKMQDLNDKGFKIISITDSRLSPIVKCSKVALISPITISSVFDVYSTPLLLINLLMRDISNKIPNIDQRLNQIEEMNKNEHSFLL</sequence>
<dbReference type="EMBL" id="AYYX01000011">
    <property type="protein sequence ID" value="KRM89158.1"/>
    <property type="molecule type" value="Genomic_DNA"/>
</dbReference>
<accession>A0A0R2CLU9</accession>
<dbReference type="PROSITE" id="PS51071">
    <property type="entry name" value="HTH_RPIR"/>
    <property type="match status" value="1"/>
</dbReference>
<dbReference type="GO" id="GO:0003677">
    <property type="term" value="F:DNA binding"/>
    <property type="evidence" value="ECO:0007669"/>
    <property type="project" value="InterPro"/>
</dbReference>
<gene>
    <name evidence="3" type="ORF">FD21_GL000207</name>
</gene>
<evidence type="ECO:0000256" key="1">
    <source>
        <dbReference type="SAM" id="Coils"/>
    </source>
</evidence>
<keyword evidence="1" id="KW-0175">Coiled coil</keyword>
<dbReference type="GO" id="GO:1901135">
    <property type="term" value="P:carbohydrate derivative metabolic process"/>
    <property type="evidence" value="ECO:0007669"/>
    <property type="project" value="InterPro"/>
</dbReference>
<dbReference type="Proteomes" id="UP000051576">
    <property type="component" value="Unassembled WGS sequence"/>
</dbReference>
<dbReference type="InterPro" id="IPR036388">
    <property type="entry name" value="WH-like_DNA-bd_sf"/>
</dbReference>
<dbReference type="eggNOG" id="COG1737">
    <property type="taxonomic scope" value="Bacteria"/>
</dbReference>
<dbReference type="InterPro" id="IPR001347">
    <property type="entry name" value="SIS_dom"/>
</dbReference>
<dbReference type="GO" id="GO:0003700">
    <property type="term" value="F:DNA-binding transcription factor activity"/>
    <property type="evidence" value="ECO:0007669"/>
    <property type="project" value="InterPro"/>
</dbReference>
<dbReference type="GO" id="GO:0097367">
    <property type="term" value="F:carbohydrate derivative binding"/>
    <property type="evidence" value="ECO:0007669"/>
    <property type="project" value="InterPro"/>
</dbReference>
<dbReference type="STRING" id="1133569.FD21_GL000207"/>
<evidence type="ECO:0000313" key="4">
    <source>
        <dbReference type="Proteomes" id="UP000051576"/>
    </source>
</evidence>
<evidence type="ECO:0000259" key="2">
    <source>
        <dbReference type="PROSITE" id="PS51071"/>
    </source>
</evidence>
<feature type="coiled-coil region" evidence="1">
    <location>
        <begin position="96"/>
        <end position="123"/>
    </location>
</feature>
<dbReference type="Pfam" id="PF01380">
    <property type="entry name" value="SIS"/>
    <property type="match status" value="1"/>
</dbReference>
<dbReference type="InterPro" id="IPR046348">
    <property type="entry name" value="SIS_dom_sf"/>
</dbReference>
<comment type="caution">
    <text evidence="3">The sequence shown here is derived from an EMBL/GenBank/DDBJ whole genome shotgun (WGS) entry which is preliminary data.</text>
</comment>
<dbReference type="InterPro" id="IPR000281">
    <property type="entry name" value="HTH_RpiR"/>
</dbReference>
<dbReference type="Gene3D" id="1.10.10.10">
    <property type="entry name" value="Winged helix-like DNA-binding domain superfamily/Winged helix DNA-binding domain"/>
    <property type="match status" value="1"/>
</dbReference>
<keyword evidence="4" id="KW-1185">Reference proteome</keyword>
<reference evidence="3 4" key="1">
    <citation type="journal article" date="2015" name="Genome Announc.">
        <title>Expanding the biotechnology potential of lactobacilli through comparative genomics of 213 strains and associated genera.</title>
        <authorList>
            <person name="Sun Z."/>
            <person name="Harris H.M."/>
            <person name="McCann A."/>
            <person name="Guo C."/>
            <person name="Argimon S."/>
            <person name="Zhang W."/>
            <person name="Yang X."/>
            <person name="Jeffery I.B."/>
            <person name="Cooney J.C."/>
            <person name="Kagawa T.F."/>
            <person name="Liu W."/>
            <person name="Song Y."/>
            <person name="Salvetti E."/>
            <person name="Wrobel A."/>
            <person name="Rasinkangas P."/>
            <person name="Parkhill J."/>
            <person name="Rea M.C."/>
            <person name="O'Sullivan O."/>
            <person name="Ritari J."/>
            <person name="Douillard F.P."/>
            <person name="Paul Ross R."/>
            <person name="Yang R."/>
            <person name="Briner A.E."/>
            <person name="Felis G.E."/>
            <person name="de Vos W.M."/>
            <person name="Barrangou R."/>
            <person name="Klaenhammer T.R."/>
            <person name="Caufield P.W."/>
            <person name="Cui Y."/>
            <person name="Zhang H."/>
            <person name="O'Toole P.W."/>
        </authorList>
    </citation>
    <scope>NUCLEOTIDE SEQUENCE [LARGE SCALE GENOMIC DNA]</scope>
    <source>
        <strain evidence="3 4">DSM 20605</strain>
    </source>
</reference>
<dbReference type="PANTHER" id="PTHR30514">
    <property type="entry name" value="GLUCOKINASE"/>
    <property type="match status" value="1"/>
</dbReference>
<dbReference type="InterPro" id="IPR047640">
    <property type="entry name" value="RpiR-like"/>
</dbReference>
<feature type="domain" description="HTH rpiR-type" evidence="2">
    <location>
        <begin position="7"/>
        <end position="83"/>
    </location>
</feature>
<dbReference type="PATRIC" id="fig|1133569.4.peg.215"/>
<dbReference type="Gene3D" id="3.40.50.10490">
    <property type="entry name" value="Glucose-6-phosphate isomerase like protein, domain 1"/>
    <property type="match status" value="1"/>
</dbReference>
<dbReference type="Pfam" id="PF01418">
    <property type="entry name" value="HTH_6"/>
    <property type="match status" value="1"/>
</dbReference>
<dbReference type="InterPro" id="IPR009057">
    <property type="entry name" value="Homeodomain-like_sf"/>
</dbReference>
<dbReference type="PANTHER" id="PTHR30514:SF18">
    <property type="entry name" value="RPIR-FAMILY TRANSCRIPTIONAL REGULATOR"/>
    <property type="match status" value="1"/>
</dbReference>
<protein>
    <submittedName>
        <fullName evidence="3">RpiR family transcriptional regulator</fullName>
    </submittedName>
</protein>
<evidence type="ECO:0000313" key="3">
    <source>
        <dbReference type="EMBL" id="KRM89158.1"/>
    </source>
</evidence>
<dbReference type="AlphaFoldDB" id="A0A0R2CLU9"/>
<dbReference type="SUPFAM" id="SSF46689">
    <property type="entry name" value="Homeodomain-like"/>
    <property type="match status" value="1"/>
</dbReference>
<organism evidence="3 4">
    <name type="scientific">Liquorilactobacillus vini DSM 20605</name>
    <dbReference type="NCBI Taxonomy" id="1133569"/>
    <lineage>
        <taxon>Bacteria</taxon>
        <taxon>Bacillati</taxon>
        <taxon>Bacillota</taxon>
        <taxon>Bacilli</taxon>
        <taxon>Lactobacillales</taxon>
        <taxon>Lactobacillaceae</taxon>
        <taxon>Liquorilactobacillus</taxon>
    </lineage>
</organism>
<name>A0A0R2CLU9_9LACO</name>
<proteinExistence type="predicted"/>